<sequence length="305" mass="35318">MAESKIVKLYENLSLADEDCEIHEMSEEWKGGCGSLRVAIEAVGVNIFMFHFINQEEQNHIWQRGSWYFDKSLIILEKPEGMGNISLLRFNKVELWIQIHDVPIMCMNRRTAKWMAKQLGKVIEIPMESKDCWGKFMKVKVLIDISKSLKRWLRLKLDKSTNILMVSLKYERLPEFCYVCGRIGHASKECFDEEAKIEALKGDLTKYGSWMRASVTDKQKIRFNQQSEGNLGMHDRQSVERRKDNEVVEPKFDNKQKPIVEENEFFGPDLIDSGLKENESGPSMISISPLTDIVSSEELDVIRST</sequence>
<evidence type="ECO:0000259" key="2">
    <source>
        <dbReference type="PROSITE" id="PS50158"/>
    </source>
</evidence>
<keyword evidence="4" id="KW-1185">Reference proteome</keyword>
<reference evidence="4" key="1">
    <citation type="journal article" date="2019" name="Gigascience">
        <title>De novo genome assembly of the endangered Acer yangbiense, a plant species with extremely small populations endemic to Yunnan Province, China.</title>
        <authorList>
            <person name="Yang J."/>
            <person name="Wariss H.M."/>
            <person name="Tao L."/>
            <person name="Zhang R."/>
            <person name="Yun Q."/>
            <person name="Hollingsworth P."/>
            <person name="Dao Z."/>
            <person name="Luo G."/>
            <person name="Guo H."/>
            <person name="Ma Y."/>
            <person name="Sun W."/>
        </authorList>
    </citation>
    <scope>NUCLEOTIDE SEQUENCE [LARGE SCALE GENOMIC DNA]</scope>
    <source>
        <strain evidence="4">cv. Malutang</strain>
    </source>
</reference>
<proteinExistence type="predicted"/>
<evidence type="ECO:0000313" key="4">
    <source>
        <dbReference type="Proteomes" id="UP000323000"/>
    </source>
</evidence>
<gene>
    <name evidence="3" type="ORF">EZV62_018088</name>
</gene>
<accession>A0A5C7HJ39</accession>
<dbReference type="PANTHER" id="PTHR31286">
    <property type="entry name" value="GLYCINE-RICH CELL WALL STRUCTURAL PROTEIN 1.8-LIKE"/>
    <property type="match status" value="1"/>
</dbReference>
<dbReference type="GO" id="GO:0008270">
    <property type="term" value="F:zinc ion binding"/>
    <property type="evidence" value="ECO:0007669"/>
    <property type="project" value="UniProtKB-KW"/>
</dbReference>
<dbReference type="PANTHER" id="PTHR31286:SF167">
    <property type="entry name" value="OS09G0268800 PROTEIN"/>
    <property type="match status" value="1"/>
</dbReference>
<dbReference type="InterPro" id="IPR025836">
    <property type="entry name" value="Zn_knuckle_CX2CX4HX4C"/>
</dbReference>
<comment type="caution">
    <text evidence="3">The sequence shown here is derived from an EMBL/GenBank/DDBJ whole genome shotgun (WGS) entry which is preliminary data.</text>
</comment>
<evidence type="ECO:0000256" key="1">
    <source>
        <dbReference type="PROSITE-ProRule" id="PRU00047"/>
    </source>
</evidence>
<dbReference type="InterPro" id="IPR001878">
    <property type="entry name" value="Znf_CCHC"/>
</dbReference>
<keyword evidence="1" id="KW-0479">Metal-binding</keyword>
<dbReference type="AlphaFoldDB" id="A0A5C7HJ39"/>
<dbReference type="OrthoDB" id="1101226at2759"/>
<evidence type="ECO:0000313" key="3">
    <source>
        <dbReference type="EMBL" id="TXG56775.1"/>
    </source>
</evidence>
<protein>
    <recommendedName>
        <fullName evidence="2">CCHC-type domain-containing protein</fullName>
    </recommendedName>
</protein>
<keyword evidence="1" id="KW-0863">Zinc-finger</keyword>
<dbReference type="Pfam" id="PF14392">
    <property type="entry name" value="zf-CCHC_4"/>
    <property type="match status" value="1"/>
</dbReference>
<name>A0A5C7HJ39_9ROSI</name>
<dbReference type="EMBL" id="VAHF01000008">
    <property type="protein sequence ID" value="TXG56775.1"/>
    <property type="molecule type" value="Genomic_DNA"/>
</dbReference>
<dbReference type="PROSITE" id="PS50158">
    <property type="entry name" value="ZF_CCHC"/>
    <property type="match status" value="1"/>
</dbReference>
<feature type="domain" description="CCHC-type" evidence="2">
    <location>
        <begin position="177"/>
        <end position="190"/>
    </location>
</feature>
<dbReference type="InterPro" id="IPR040256">
    <property type="entry name" value="At4g02000-like"/>
</dbReference>
<dbReference type="Proteomes" id="UP000323000">
    <property type="component" value="Chromosome 8"/>
</dbReference>
<keyword evidence="1" id="KW-0862">Zinc</keyword>
<organism evidence="3 4">
    <name type="scientific">Acer yangbiense</name>
    <dbReference type="NCBI Taxonomy" id="1000413"/>
    <lineage>
        <taxon>Eukaryota</taxon>
        <taxon>Viridiplantae</taxon>
        <taxon>Streptophyta</taxon>
        <taxon>Embryophyta</taxon>
        <taxon>Tracheophyta</taxon>
        <taxon>Spermatophyta</taxon>
        <taxon>Magnoliopsida</taxon>
        <taxon>eudicotyledons</taxon>
        <taxon>Gunneridae</taxon>
        <taxon>Pentapetalae</taxon>
        <taxon>rosids</taxon>
        <taxon>malvids</taxon>
        <taxon>Sapindales</taxon>
        <taxon>Sapindaceae</taxon>
        <taxon>Hippocastanoideae</taxon>
        <taxon>Acereae</taxon>
        <taxon>Acer</taxon>
    </lineage>
</organism>
<dbReference type="GO" id="GO:0003676">
    <property type="term" value="F:nucleic acid binding"/>
    <property type="evidence" value="ECO:0007669"/>
    <property type="project" value="InterPro"/>
</dbReference>